<evidence type="ECO:0008006" key="4">
    <source>
        <dbReference type="Google" id="ProtNLM"/>
    </source>
</evidence>
<evidence type="ECO:0000256" key="1">
    <source>
        <dbReference type="ARBA" id="ARBA00009981"/>
    </source>
</evidence>
<dbReference type="InterPro" id="IPR036165">
    <property type="entry name" value="YefM-like_sf"/>
</dbReference>
<sequence>MIRVGLREFRTGMDKYVKRAAKEEVVVYKHSKPLFRLATFNDEPWEEVIDFTKVRKGGVPIEDLLARL</sequence>
<comment type="caution">
    <text evidence="2">The sequence shown here is derived from an EMBL/GenBank/DDBJ whole genome shotgun (WGS) entry which is preliminary data.</text>
</comment>
<gene>
    <name evidence="2" type="ORF">UX31_C0004G0021</name>
</gene>
<dbReference type="EMBL" id="LCLS01000004">
    <property type="protein sequence ID" value="KKU22292.1"/>
    <property type="molecule type" value="Genomic_DNA"/>
</dbReference>
<evidence type="ECO:0000313" key="2">
    <source>
        <dbReference type="EMBL" id="KKU22292.1"/>
    </source>
</evidence>
<dbReference type="Proteomes" id="UP000034107">
    <property type="component" value="Unassembled WGS sequence"/>
</dbReference>
<proteinExistence type="inferred from homology"/>
<organism evidence="2 3">
    <name type="scientific">Candidatus Nomurabacteria bacterium GW2011_GWA1_46_11</name>
    <dbReference type="NCBI Taxonomy" id="1618732"/>
    <lineage>
        <taxon>Bacteria</taxon>
        <taxon>Candidatus Nomuraibacteriota</taxon>
    </lineage>
</organism>
<comment type="similarity">
    <text evidence="1">Belongs to the phD/YefM antitoxin family.</text>
</comment>
<dbReference type="AlphaFoldDB" id="A0A0G1NPP3"/>
<protein>
    <recommendedName>
        <fullName evidence="4">Prevent-host-death family protein</fullName>
    </recommendedName>
</protein>
<dbReference type="SUPFAM" id="SSF143120">
    <property type="entry name" value="YefM-like"/>
    <property type="match status" value="1"/>
</dbReference>
<reference evidence="2 3" key="1">
    <citation type="journal article" date="2015" name="Nature">
        <title>rRNA introns, odd ribosomes, and small enigmatic genomes across a large radiation of phyla.</title>
        <authorList>
            <person name="Brown C.T."/>
            <person name="Hug L.A."/>
            <person name="Thomas B.C."/>
            <person name="Sharon I."/>
            <person name="Castelle C.J."/>
            <person name="Singh A."/>
            <person name="Wilkins M.J."/>
            <person name="Williams K.H."/>
            <person name="Banfield J.F."/>
        </authorList>
    </citation>
    <scope>NUCLEOTIDE SEQUENCE [LARGE SCALE GENOMIC DNA]</scope>
</reference>
<name>A0A0G1NPP3_9BACT</name>
<evidence type="ECO:0000313" key="3">
    <source>
        <dbReference type="Proteomes" id="UP000034107"/>
    </source>
</evidence>
<accession>A0A0G1NPP3</accession>